<evidence type="ECO:0000313" key="2">
    <source>
        <dbReference type="EMBL" id="RKF62527.1"/>
    </source>
</evidence>
<comment type="caution">
    <text evidence="2">The sequence shown here is derived from an EMBL/GenBank/DDBJ whole genome shotgun (WGS) entry which is preliminary data.</text>
</comment>
<proteinExistence type="predicted"/>
<feature type="region of interest" description="Disordered" evidence="1">
    <location>
        <begin position="169"/>
        <end position="239"/>
    </location>
</feature>
<accession>A0A420HYM9</accession>
<organism evidence="2 3">
    <name type="scientific">Erysiphe neolycopersici</name>
    <dbReference type="NCBI Taxonomy" id="212602"/>
    <lineage>
        <taxon>Eukaryota</taxon>
        <taxon>Fungi</taxon>
        <taxon>Dikarya</taxon>
        <taxon>Ascomycota</taxon>
        <taxon>Pezizomycotina</taxon>
        <taxon>Leotiomycetes</taxon>
        <taxon>Erysiphales</taxon>
        <taxon>Erysiphaceae</taxon>
        <taxon>Erysiphe</taxon>
    </lineage>
</organism>
<evidence type="ECO:0000313" key="3">
    <source>
        <dbReference type="Proteomes" id="UP000286134"/>
    </source>
</evidence>
<gene>
    <name evidence="2" type="ORF">OnM2_032087</name>
</gene>
<feature type="compositionally biased region" description="Basic and acidic residues" evidence="1">
    <location>
        <begin position="205"/>
        <end position="228"/>
    </location>
</feature>
<protein>
    <submittedName>
        <fullName evidence="2">Uncharacterized protein</fullName>
    </submittedName>
</protein>
<dbReference type="EMBL" id="MCFK01003297">
    <property type="protein sequence ID" value="RKF62527.1"/>
    <property type="molecule type" value="Genomic_DNA"/>
</dbReference>
<sequence>MEWISPISEALALLKVNVEDLAELSEQTELWLTFGKINREVYCVFPVLGNKEPAQGGEGIGQFGGQVYGVVRESEGVHRLSAVPVRLPGGVDQEVPGGKHTVHQPRLRCPVLRIGVRLQKRHLAELVQEAHYVPAELRRRDPGKGKGGVPVLLGERGQELGRAQDEGRVLREPSGGQIQPDKREIPGVERVSVRRRVHGGGLAQLHDKRDAGDRDDDQQRSRIREQLRPEGPASGPTTS</sequence>
<dbReference type="AlphaFoldDB" id="A0A420HYM9"/>
<dbReference type="Proteomes" id="UP000286134">
    <property type="component" value="Unassembled WGS sequence"/>
</dbReference>
<name>A0A420HYM9_9PEZI</name>
<keyword evidence="3" id="KW-1185">Reference proteome</keyword>
<evidence type="ECO:0000256" key="1">
    <source>
        <dbReference type="SAM" id="MobiDB-lite"/>
    </source>
</evidence>
<reference evidence="2 3" key="1">
    <citation type="journal article" date="2018" name="BMC Genomics">
        <title>Comparative genome analyses reveal sequence features reflecting distinct modes of host-adaptation between dicot and monocot powdery mildew.</title>
        <authorList>
            <person name="Wu Y."/>
            <person name="Ma X."/>
            <person name="Pan Z."/>
            <person name="Kale S.D."/>
            <person name="Song Y."/>
            <person name="King H."/>
            <person name="Zhang Q."/>
            <person name="Presley C."/>
            <person name="Deng X."/>
            <person name="Wei C.I."/>
            <person name="Xiao S."/>
        </authorList>
    </citation>
    <scope>NUCLEOTIDE SEQUENCE [LARGE SCALE GENOMIC DNA]</scope>
    <source>
        <strain evidence="2">UMSG2</strain>
    </source>
</reference>